<feature type="transmembrane region" description="Helical" evidence="2">
    <location>
        <begin position="94"/>
        <end position="114"/>
    </location>
</feature>
<dbReference type="PANTHER" id="PTHR37544">
    <property type="entry name" value="SPRAY-RELATED"/>
    <property type="match status" value="1"/>
</dbReference>
<dbReference type="Proteomes" id="UP000053989">
    <property type="component" value="Unassembled WGS sequence"/>
</dbReference>
<evidence type="ECO:0000256" key="1">
    <source>
        <dbReference type="SAM" id="MobiDB-lite"/>
    </source>
</evidence>
<dbReference type="InterPro" id="IPR021840">
    <property type="entry name" value="DUF3433"/>
</dbReference>
<organism evidence="3 4">
    <name type="scientific">Scleroderma citrinum Foug A</name>
    <dbReference type="NCBI Taxonomy" id="1036808"/>
    <lineage>
        <taxon>Eukaryota</taxon>
        <taxon>Fungi</taxon>
        <taxon>Dikarya</taxon>
        <taxon>Basidiomycota</taxon>
        <taxon>Agaricomycotina</taxon>
        <taxon>Agaricomycetes</taxon>
        <taxon>Agaricomycetidae</taxon>
        <taxon>Boletales</taxon>
        <taxon>Sclerodermatineae</taxon>
        <taxon>Sclerodermataceae</taxon>
        <taxon>Scleroderma</taxon>
    </lineage>
</organism>
<dbReference type="OrthoDB" id="3248909at2759"/>
<sequence>MPLSMDQGASPSSFGVSPRSQRFRQSVYQIPTPGPTKRPPRYEPFIIKTWLVAVVAACMICFGIAIEVALHISSTQNGFHVREKNVFPFASTQFLTSFFPTLLVVPLAYFWSLADWMVRWYQPYISLAEGNVPASRSILLDYASIALNQIFVLLYSLKYKHYLVYISTLTAFTVILLQPLAGSLLQVRQVPYTSDSTAISTRIAALSPDVSQLNAFLAGAGYVDAAVYGDLGDPPYVHGVWTAAWFEAPPGLYLNGSLAVNTTGIRTEVNCVNPTSLNLSSSGGNYTAHATFSNACSASLAFATSNGNQQYSVLNASSCAPQGQDIEFQPVVFWYYFQDTSAGSGPNVAAVFCAPTINVFAMTTSMDLSNGALGNCTILDTSVGSNNVTGSPLNGQAFNGVVFNQSSNVFIAARAIAINSGVPGTVFRFASQQPGGVQSVFNNPHGWLNATSNIYTQHLAIATQAVYFGPNNETIPAILTTNAPRLFVEPFPAHFLSVLLITIGITGLSVHLLHARSRRKLWLTTPPGSIASIVSMTSRSGFGELLLPYDDERQMRANLTGLKFGLDPRTGAIVAEEEPGAGGEGVSLLTGEDKYRSTGFGDGSTPLSTSSFKEKNETP</sequence>
<keyword evidence="2" id="KW-0812">Transmembrane</keyword>
<dbReference type="AlphaFoldDB" id="A0A0C3DPA1"/>
<dbReference type="EMBL" id="KN822092">
    <property type="protein sequence ID" value="KIM58034.1"/>
    <property type="molecule type" value="Genomic_DNA"/>
</dbReference>
<keyword evidence="2" id="KW-0472">Membrane</keyword>
<evidence type="ECO:0000256" key="2">
    <source>
        <dbReference type="SAM" id="Phobius"/>
    </source>
</evidence>
<dbReference type="PANTHER" id="PTHR37544:SF3">
    <property type="entry name" value="SPRAY"/>
    <property type="match status" value="1"/>
</dbReference>
<proteinExistence type="predicted"/>
<feature type="transmembrane region" description="Helical" evidence="2">
    <location>
        <begin position="162"/>
        <end position="181"/>
    </location>
</feature>
<keyword evidence="2" id="KW-1133">Transmembrane helix</keyword>
<feature type="transmembrane region" description="Helical" evidence="2">
    <location>
        <begin position="50"/>
        <end position="73"/>
    </location>
</feature>
<reference evidence="4" key="2">
    <citation type="submission" date="2015-01" db="EMBL/GenBank/DDBJ databases">
        <title>Evolutionary Origins and Diversification of the Mycorrhizal Mutualists.</title>
        <authorList>
            <consortium name="DOE Joint Genome Institute"/>
            <consortium name="Mycorrhizal Genomics Consortium"/>
            <person name="Kohler A."/>
            <person name="Kuo A."/>
            <person name="Nagy L.G."/>
            <person name="Floudas D."/>
            <person name="Copeland A."/>
            <person name="Barry K.W."/>
            <person name="Cichocki N."/>
            <person name="Veneault-Fourrey C."/>
            <person name="LaButti K."/>
            <person name="Lindquist E.A."/>
            <person name="Lipzen A."/>
            <person name="Lundell T."/>
            <person name="Morin E."/>
            <person name="Murat C."/>
            <person name="Riley R."/>
            <person name="Ohm R."/>
            <person name="Sun H."/>
            <person name="Tunlid A."/>
            <person name="Henrissat B."/>
            <person name="Grigoriev I.V."/>
            <person name="Hibbett D.S."/>
            <person name="Martin F."/>
        </authorList>
    </citation>
    <scope>NUCLEOTIDE SEQUENCE [LARGE SCALE GENOMIC DNA]</scope>
    <source>
        <strain evidence="4">Foug A</strain>
    </source>
</reference>
<dbReference type="STRING" id="1036808.A0A0C3DPA1"/>
<dbReference type="InParanoid" id="A0A0C3DPA1"/>
<evidence type="ECO:0000313" key="4">
    <source>
        <dbReference type="Proteomes" id="UP000053989"/>
    </source>
</evidence>
<protein>
    <submittedName>
        <fullName evidence="3">Uncharacterized protein</fullName>
    </submittedName>
</protein>
<reference evidence="3 4" key="1">
    <citation type="submission" date="2014-04" db="EMBL/GenBank/DDBJ databases">
        <authorList>
            <consortium name="DOE Joint Genome Institute"/>
            <person name="Kuo A."/>
            <person name="Kohler A."/>
            <person name="Nagy L.G."/>
            <person name="Floudas D."/>
            <person name="Copeland A."/>
            <person name="Barry K.W."/>
            <person name="Cichocki N."/>
            <person name="Veneault-Fourrey C."/>
            <person name="LaButti K."/>
            <person name="Lindquist E.A."/>
            <person name="Lipzen A."/>
            <person name="Lundell T."/>
            <person name="Morin E."/>
            <person name="Murat C."/>
            <person name="Sun H."/>
            <person name="Tunlid A."/>
            <person name="Henrissat B."/>
            <person name="Grigoriev I.V."/>
            <person name="Hibbett D.S."/>
            <person name="Martin F."/>
            <person name="Nordberg H.P."/>
            <person name="Cantor M.N."/>
            <person name="Hua S.X."/>
        </authorList>
    </citation>
    <scope>NUCLEOTIDE SEQUENCE [LARGE SCALE GENOMIC DNA]</scope>
    <source>
        <strain evidence="3 4">Foug A</strain>
    </source>
</reference>
<feature type="transmembrane region" description="Helical" evidence="2">
    <location>
        <begin position="491"/>
        <end position="513"/>
    </location>
</feature>
<accession>A0A0C3DPA1</accession>
<dbReference type="HOGENOM" id="CLU_021534_1_0_1"/>
<feature type="compositionally biased region" description="Polar residues" evidence="1">
    <location>
        <begin position="7"/>
        <end position="21"/>
    </location>
</feature>
<name>A0A0C3DPA1_9AGAM</name>
<dbReference type="Pfam" id="PF11915">
    <property type="entry name" value="DUF3433"/>
    <property type="match status" value="1"/>
</dbReference>
<feature type="region of interest" description="Disordered" evidence="1">
    <location>
        <begin position="576"/>
        <end position="619"/>
    </location>
</feature>
<evidence type="ECO:0000313" key="3">
    <source>
        <dbReference type="EMBL" id="KIM58034.1"/>
    </source>
</evidence>
<keyword evidence="4" id="KW-1185">Reference proteome</keyword>
<feature type="region of interest" description="Disordered" evidence="1">
    <location>
        <begin position="1"/>
        <end position="21"/>
    </location>
</feature>
<gene>
    <name evidence="3" type="ORF">SCLCIDRAFT_129191</name>
</gene>